<accession>X6MCQ6</accession>
<dbReference type="AlphaFoldDB" id="X6MCQ6"/>
<feature type="region of interest" description="Disordered" evidence="1">
    <location>
        <begin position="495"/>
        <end position="519"/>
    </location>
</feature>
<comment type="caution">
    <text evidence="2">The sequence shown here is derived from an EMBL/GenBank/DDBJ whole genome shotgun (WGS) entry which is preliminary data.</text>
</comment>
<dbReference type="SUPFAM" id="SSF81383">
    <property type="entry name" value="F-box domain"/>
    <property type="match status" value="1"/>
</dbReference>
<proteinExistence type="predicted"/>
<protein>
    <recommendedName>
        <fullName evidence="4">F-box domain-containing protein</fullName>
    </recommendedName>
</protein>
<sequence length="789" mass="92680">MKKREKMNTFHVNFEKTQLFQMYKQILRRINKAQHLQELAKFFVLFSIEELKEVVMNKLNVEIEKGQKNENNTDFFVVQNKIRDVYLHTISFDEILPTTIQLYIVSFLDSDSFENLHCLSRSFWRIFSSSPSLFKKYTLKFFDFEQERTRENVEYQRKPKKLWIKHKSKQVMIGILPPGISDESVDGKIDNNVNAVDRLGQFPWPSIRKWHIDGIQFRILQLYLSQKPVSFYRSVFDSSSDTNWRCLVLGWKKFIENGKNLFEKYNISDFEELTGENHGRIYYASPLFVKDLQFEQTSDHAQKRQMKSIETNLNSIRSCTTANIFRDYISNRPIFCIEYDTLEKRKLKTFLSIMGERLSVRAYQQSPHTLFKRSAYQSPFQNSFFFFFKTITKIKIEDWKGSGKDLREYVLALNRILVSKETEKKTEIDDTTTDDRTYFNDLIVQVQYFYNHILYLRGWLESLCGTFEKIQFGQRSFTKFEIEINGGQITRIVHKDENETPKKGNRNGSWTEFLNDSDDNDNDNGNISIVNMYTWNDVQMGDEFVYICREGQSAMSNAVQYIVFGEFIDFTNEEQQESNNKDGNGWDIIDLLNADDAIEKNQLSALFSKSILFWKEKIKYAKEQVDLFISMLNKAHKSIRALTISDAFDQITVFPVLPNLVHLNLSNIKISSCSKSIDVKGLMPQLKTLKVERLSEEPYHNWKQMLEASETCVFDYSLGTVSEIEFLNNLILSCPNLLVLHYISEQNCFGVLKISSTLEWLVIDDPHIRLDLSQCKRINGLGLIYAYIF</sequence>
<name>X6MCQ6_RETFI</name>
<dbReference type="EMBL" id="ASPP01022031">
    <property type="protein sequence ID" value="ETO11793.1"/>
    <property type="molecule type" value="Genomic_DNA"/>
</dbReference>
<keyword evidence="3" id="KW-1185">Reference proteome</keyword>
<gene>
    <name evidence="2" type="ORF">RFI_25581</name>
</gene>
<evidence type="ECO:0000313" key="3">
    <source>
        <dbReference type="Proteomes" id="UP000023152"/>
    </source>
</evidence>
<dbReference type="Proteomes" id="UP000023152">
    <property type="component" value="Unassembled WGS sequence"/>
</dbReference>
<evidence type="ECO:0008006" key="4">
    <source>
        <dbReference type="Google" id="ProtNLM"/>
    </source>
</evidence>
<reference evidence="2 3" key="1">
    <citation type="journal article" date="2013" name="Curr. Biol.">
        <title>The Genome of the Foraminiferan Reticulomyxa filosa.</title>
        <authorList>
            <person name="Glockner G."/>
            <person name="Hulsmann N."/>
            <person name="Schleicher M."/>
            <person name="Noegel A.A."/>
            <person name="Eichinger L."/>
            <person name="Gallinger C."/>
            <person name="Pawlowski J."/>
            <person name="Sierra R."/>
            <person name="Euteneuer U."/>
            <person name="Pillet L."/>
            <person name="Moustafa A."/>
            <person name="Platzer M."/>
            <person name="Groth M."/>
            <person name="Szafranski K."/>
            <person name="Schliwa M."/>
        </authorList>
    </citation>
    <scope>NUCLEOTIDE SEQUENCE [LARGE SCALE GENOMIC DNA]</scope>
</reference>
<organism evidence="2 3">
    <name type="scientific">Reticulomyxa filosa</name>
    <dbReference type="NCBI Taxonomy" id="46433"/>
    <lineage>
        <taxon>Eukaryota</taxon>
        <taxon>Sar</taxon>
        <taxon>Rhizaria</taxon>
        <taxon>Retaria</taxon>
        <taxon>Foraminifera</taxon>
        <taxon>Monothalamids</taxon>
        <taxon>Reticulomyxidae</taxon>
        <taxon>Reticulomyxa</taxon>
    </lineage>
</organism>
<dbReference type="InterPro" id="IPR036047">
    <property type="entry name" value="F-box-like_dom_sf"/>
</dbReference>
<evidence type="ECO:0000256" key="1">
    <source>
        <dbReference type="SAM" id="MobiDB-lite"/>
    </source>
</evidence>
<feature type="non-terminal residue" evidence="2">
    <location>
        <position position="789"/>
    </location>
</feature>
<evidence type="ECO:0000313" key="2">
    <source>
        <dbReference type="EMBL" id="ETO11793.1"/>
    </source>
</evidence>